<name>A0A8I2ZFZ4_VERLO</name>
<proteinExistence type="predicted"/>
<evidence type="ECO:0000313" key="1">
    <source>
        <dbReference type="EMBL" id="KAG7130333.1"/>
    </source>
</evidence>
<organism evidence="1 2">
    <name type="scientific">Verticillium longisporum</name>
    <name type="common">Verticillium dahliae var. longisporum</name>
    <dbReference type="NCBI Taxonomy" id="100787"/>
    <lineage>
        <taxon>Eukaryota</taxon>
        <taxon>Fungi</taxon>
        <taxon>Dikarya</taxon>
        <taxon>Ascomycota</taxon>
        <taxon>Pezizomycotina</taxon>
        <taxon>Sordariomycetes</taxon>
        <taxon>Hypocreomycetidae</taxon>
        <taxon>Glomerellales</taxon>
        <taxon>Plectosphaerellaceae</taxon>
        <taxon>Verticillium</taxon>
    </lineage>
</organism>
<comment type="caution">
    <text evidence="1">The sequence shown here is derived from an EMBL/GenBank/DDBJ whole genome shotgun (WGS) entry which is preliminary data.</text>
</comment>
<evidence type="ECO:0000313" key="2">
    <source>
        <dbReference type="Proteomes" id="UP000689129"/>
    </source>
</evidence>
<sequence>MSEPSQLDIAAHDFIVVISWNSTSVKLSYSRPTLDPPATPPSVFFLSPSGCHEGGQEARINPRGRARTRLLPAVQYRRGLSLPAFPCLFFAFASFLKSKHSIHSATVIPFLLRPSQASQQGCVGDGRGLTEDRCLDALS</sequence>
<gene>
    <name evidence="1" type="ORF">HYQ45_010768</name>
</gene>
<dbReference type="AlphaFoldDB" id="A0A8I2ZFZ4"/>
<accession>A0A8I2ZFZ4</accession>
<reference evidence="1" key="1">
    <citation type="journal article" date="2021" name="Mol. Plant Pathol.">
        <title>A 20-kb lineage-specific genomic region tames virulence in pathogenic amphidiploid Verticillium longisporum.</title>
        <authorList>
            <person name="Harting R."/>
            <person name="Starke J."/>
            <person name="Kusch H."/>
            <person name="Poggeler S."/>
            <person name="Maurus I."/>
            <person name="Schluter R."/>
            <person name="Landesfeind M."/>
            <person name="Bulla I."/>
            <person name="Nowrousian M."/>
            <person name="de Jonge R."/>
            <person name="Stahlhut G."/>
            <person name="Hoff K.J."/>
            <person name="Asshauer K.P."/>
            <person name="Thurmer A."/>
            <person name="Stanke M."/>
            <person name="Daniel R."/>
            <person name="Morgenstern B."/>
            <person name="Thomma B.P.H.J."/>
            <person name="Kronstad J.W."/>
            <person name="Braus-Stromeyer S.A."/>
            <person name="Braus G.H."/>
        </authorList>
    </citation>
    <scope>NUCLEOTIDE SEQUENCE</scope>
    <source>
        <strain evidence="1">Vl32</strain>
    </source>
</reference>
<dbReference type="Proteomes" id="UP000689129">
    <property type="component" value="Unassembled WGS sequence"/>
</dbReference>
<protein>
    <submittedName>
        <fullName evidence="1">Uncharacterized protein</fullName>
    </submittedName>
</protein>
<dbReference type="EMBL" id="JAEMWZ010000230">
    <property type="protein sequence ID" value="KAG7130333.1"/>
    <property type="molecule type" value="Genomic_DNA"/>
</dbReference>